<dbReference type="Pfam" id="PF00308">
    <property type="entry name" value="Bac_DnaA"/>
    <property type="match status" value="1"/>
</dbReference>
<evidence type="ECO:0000313" key="10">
    <source>
        <dbReference type="Proteomes" id="UP000503447"/>
    </source>
</evidence>
<dbReference type="GO" id="GO:0003688">
    <property type="term" value="F:DNA replication origin binding"/>
    <property type="evidence" value="ECO:0007669"/>
    <property type="project" value="InterPro"/>
</dbReference>
<dbReference type="Pfam" id="PF08299">
    <property type="entry name" value="Bac_DnaA_C"/>
    <property type="match status" value="1"/>
</dbReference>
<dbReference type="PRINTS" id="PR00051">
    <property type="entry name" value="DNAA"/>
</dbReference>
<feature type="domain" description="Chromosomal replication initiator DnaA C-terminal" evidence="8">
    <location>
        <begin position="218"/>
        <end position="287"/>
    </location>
</feature>
<dbReference type="KEGG" id="ftj:FTUN_3743"/>
<keyword evidence="6" id="KW-0238">DNA-binding</keyword>
<evidence type="ECO:0000256" key="1">
    <source>
        <dbReference type="ARBA" id="ARBA00022490"/>
    </source>
</evidence>
<proteinExistence type="inferred from homology"/>
<keyword evidence="3" id="KW-0547">Nucleotide-binding</keyword>
<organism evidence="9 10">
    <name type="scientific">Frigoriglobus tundricola</name>
    <dbReference type="NCBI Taxonomy" id="2774151"/>
    <lineage>
        <taxon>Bacteria</taxon>
        <taxon>Pseudomonadati</taxon>
        <taxon>Planctomycetota</taxon>
        <taxon>Planctomycetia</taxon>
        <taxon>Gemmatales</taxon>
        <taxon>Gemmataceae</taxon>
        <taxon>Frigoriglobus</taxon>
    </lineage>
</organism>
<evidence type="ECO:0000259" key="8">
    <source>
        <dbReference type="SMART" id="SM00760"/>
    </source>
</evidence>
<evidence type="ECO:0000256" key="4">
    <source>
        <dbReference type="ARBA" id="ARBA00022840"/>
    </source>
</evidence>
<dbReference type="PROSITE" id="PS01008">
    <property type="entry name" value="DNAA"/>
    <property type="match status" value="1"/>
</dbReference>
<keyword evidence="5" id="KW-0446">Lipid-binding</keyword>
<comment type="similarity">
    <text evidence="7">Belongs to the DnaA family.</text>
</comment>
<evidence type="ECO:0000256" key="7">
    <source>
        <dbReference type="RuleBase" id="RU004227"/>
    </source>
</evidence>
<reference evidence="10" key="1">
    <citation type="submission" date="2020-05" db="EMBL/GenBank/DDBJ databases">
        <title>Frigoriglobus tundricola gen. nov., sp. nov., a psychrotolerant cellulolytic planctomycete of the family Gemmataceae with two divergent copies of 16S rRNA gene.</title>
        <authorList>
            <person name="Kulichevskaya I.S."/>
            <person name="Ivanova A.A."/>
            <person name="Naumoff D.G."/>
            <person name="Beletsky A.V."/>
            <person name="Rijpstra W.I.C."/>
            <person name="Sinninghe Damste J.S."/>
            <person name="Mardanov A.V."/>
            <person name="Ravin N.V."/>
            <person name="Dedysh S.N."/>
        </authorList>
    </citation>
    <scope>NUCLEOTIDE SEQUENCE [LARGE SCALE GENOMIC DNA]</scope>
    <source>
        <strain evidence="10">PL17</strain>
    </source>
</reference>
<dbReference type="AlphaFoldDB" id="A0A6M5YQ67"/>
<dbReference type="InterPro" id="IPR018312">
    <property type="entry name" value="Chromosome_initiator_DnaA_CS"/>
</dbReference>
<keyword evidence="10" id="KW-1185">Reference proteome</keyword>
<dbReference type="InterPro" id="IPR027417">
    <property type="entry name" value="P-loop_NTPase"/>
</dbReference>
<dbReference type="Gene3D" id="3.40.50.300">
    <property type="entry name" value="P-loop containing nucleotide triphosphate hydrolases"/>
    <property type="match status" value="1"/>
</dbReference>
<dbReference type="GO" id="GO:0008289">
    <property type="term" value="F:lipid binding"/>
    <property type="evidence" value="ECO:0007669"/>
    <property type="project" value="UniProtKB-KW"/>
</dbReference>
<accession>A0A6M5YQ67</accession>
<dbReference type="InterPro" id="IPR013159">
    <property type="entry name" value="DnaA_C"/>
</dbReference>
<evidence type="ECO:0000256" key="2">
    <source>
        <dbReference type="ARBA" id="ARBA00022705"/>
    </source>
</evidence>
<dbReference type="InterPro" id="IPR020591">
    <property type="entry name" value="Chromosome_initiator_DnaA-like"/>
</dbReference>
<gene>
    <name evidence="9" type="ORF">FTUN_3743</name>
</gene>
<dbReference type="Gene3D" id="1.10.1750.10">
    <property type="match status" value="1"/>
</dbReference>
<dbReference type="GO" id="GO:0006270">
    <property type="term" value="P:DNA replication initiation"/>
    <property type="evidence" value="ECO:0007669"/>
    <property type="project" value="InterPro"/>
</dbReference>
<dbReference type="SMART" id="SM00760">
    <property type="entry name" value="Bac_DnaA_C"/>
    <property type="match status" value="1"/>
</dbReference>
<name>A0A6M5YQ67_9BACT</name>
<dbReference type="GO" id="GO:0005524">
    <property type="term" value="F:ATP binding"/>
    <property type="evidence" value="ECO:0007669"/>
    <property type="project" value="UniProtKB-KW"/>
</dbReference>
<sequence length="309" mass="32719">MRSVCRTVLAGKRPAVNPLVLHGTPGTGKSRLIAALTERLSNAPNGITLRTVSAGDLTRSPDEGLGDDELFDCDVLALEDIQHLTERRADAACELIDRRATHRRATILTARAGPAGLTHLPRRLTSRLAAGLVVQLEPLSAPSRRVILADAAATRGVRLTAEALDWLSDQATGGGVRSTLGFLQNLAQVAKTFPGPLTRTDVEQTLVGTGQPTSAPGDVSQIVKGVASAFGVSEKDILSTSRLRGVLKPRQIAMYLARELTGLSLPRIGVAFGGRDHTTVLHACRKVEEDMASDLGLAKRVSDLRVGLG</sequence>
<evidence type="ECO:0000256" key="5">
    <source>
        <dbReference type="ARBA" id="ARBA00023121"/>
    </source>
</evidence>
<keyword evidence="1" id="KW-0963">Cytoplasm</keyword>
<evidence type="ECO:0000256" key="6">
    <source>
        <dbReference type="ARBA" id="ARBA00023125"/>
    </source>
</evidence>
<dbReference type="GO" id="GO:0005886">
    <property type="term" value="C:plasma membrane"/>
    <property type="evidence" value="ECO:0007669"/>
    <property type="project" value="TreeGrafter"/>
</dbReference>
<dbReference type="SUPFAM" id="SSF48295">
    <property type="entry name" value="TrpR-like"/>
    <property type="match status" value="1"/>
</dbReference>
<dbReference type="InterPro" id="IPR010921">
    <property type="entry name" value="Trp_repressor/repl_initiator"/>
</dbReference>
<dbReference type="PANTHER" id="PTHR30050">
    <property type="entry name" value="CHROMOSOMAL REPLICATION INITIATOR PROTEIN DNAA"/>
    <property type="match status" value="1"/>
</dbReference>
<protein>
    <submittedName>
        <fullName evidence="9">Chromosomal replication initiator protein DnaA</fullName>
    </submittedName>
</protein>
<dbReference type="CDD" id="cd06571">
    <property type="entry name" value="Bac_DnaA_C"/>
    <property type="match status" value="1"/>
</dbReference>
<dbReference type="EMBL" id="CP053452">
    <property type="protein sequence ID" value="QJW96187.1"/>
    <property type="molecule type" value="Genomic_DNA"/>
</dbReference>
<dbReference type="GO" id="GO:0006275">
    <property type="term" value="P:regulation of DNA replication"/>
    <property type="evidence" value="ECO:0007669"/>
    <property type="project" value="InterPro"/>
</dbReference>
<dbReference type="Proteomes" id="UP000503447">
    <property type="component" value="Chromosome"/>
</dbReference>
<keyword evidence="2 7" id="KW-0235">DNA replication</keyword>
<dbReference type="SUPFAM" id="SSF52540">
    <property type="entry name" value="P-loop containing nucleoside triphosphate hydrolases"/>
    <property type="match status" value="1"/>
</dbReference>
<dbReference type="InterPro" id="IPR013317">
    <property type="entry name" value="DnaA_dom"/>
</dbReference>
<evidence type="ECO:0000313" key="9">
    <source>
        <dbReference type="EMBL" id="QJW96187.1"/>
    </source>
</evidence>
<dbReference type="PANTHER" id="PTHR30050:SF2">
    <property type="entry name" value="CHROMOSOMAL REPLICATION INITIATOR PROTEIN DNAA"/>
    <property type="match status" value="1"/>
</dbReference>
<evidence type="ECO:0000256" key="3">
    <source>
        <dbReference type="ARBA" id="ARBA00022741"/>
    </source>
</evidence>
<keyword evidence="4" id="KW-0067">ATP-binding</keyword>